<accession>A0A4V1MA30</accession>
<dbReference type="RefSeq" id="WP_129004796.1">
    <property type="nucleotide sequence ID" value="NZ_SDHZ01000002.1"/>
</dbReference>
<dbReference type="PANTHER" id="PTHR30160:SF1">
    <property type="entry name" value="LIPOPOLYSACCHARIDE 1,2-N-ACETYLGLUCOSAMINETRANSFERASE-RELATED"/>
    <property type="match status" value="1"/>
</dbReference>
<dbReference type="EMBL" id="SDHZ01000002">
    <property type="protein sequence ID" value="RXK83744.1"/>
    <property type="molecule type" value="Genomic_DNA"/>
</dbReference>
<organism evidence="3 4">
    <name type="scientific">Filimonas effusa</name>
    <dbReference type="NCBI Taxonomy" id="2508721"/>
    <lineage>
        <taxon>Bacteria</taxon>
        <taxon>Pseudomonadati</taxon>
        <taxon>Bacteroidota</taxon>
        <taxon>Chitinophagia</taxon>
        <taxon>Chitinophagales</taxon>
        <taxon>Chitinophagaceae</taxon>
        <taxon>Filimonas</taxon>
    </lineage>
</organism>
<dbReference type="GO" id="GO:0009244">
    <property type="term" value="P:lipopolysaccharide core region biosynthetic process"/>
    <property type="evidence" value="ECO:0007669"/>
    <property type="project" value="TreeGrafter"/>
</dbReference>
<dbReference type="GO" id="GO:0005829">
    <property type="term" value="C:cytosol"/>
    <property type="evidence" value="ECO:0007669"/>
    <property type="project" value="TreeGrafter"/>
</dbReference>
<dbReference type="Pfam" id="PF01075">
    <property type="entry name" value="Glyco_transf_9"/>
    <property type="match status" value="1"/>
</dbReference>
<protein>
    <submittedName>
        <fullName evidence="3">Glycosyltransferase family 9 protein</fullName>
    </submittedName>
</protein>
<keyword evidence="1" id="KW-0328">Glycosyltransferase</keyword>
<dbReference type="Proteomes" id="UP000290545">
    <property type="component" value="Unassembled WGS sequence"/>
</dbReference>
<evidence type="ECO:0000313" key="4">
    <source>
        <dbReference type="Proteomes" id="UP000290545"/>
    </source>
</evidence>
<evidence type="ECO:0000256" key="1">
    <source>
        <dbReference type="ARBA" id="ARBA00022676"/>
    </source>
</evidence>
<dbReference type="PANTHER" id="PTHR30160">
    <property type="entry name" value="TETRAACYLDISACCHARIDE 4'-KINASE-RELATED"/>
    <property type="match status" value="1"/>
</dbReference>
<evidence type="ECO:0000313" key="3">
    <source>
        <dbReference type="EMBL" id="RXK83744.1"/>
    </source>
</evidence>
<name>A0A4V1MA30_9BACT</name>
<dbReference type="OrthoDB" id="9797795at2"/>
<evidence type="ECO:0000256" key="2">
    <source>
        <dbReference type="ARBA" id="ARBA00022679"/>
    </source>
</evidence>
<sequence>MKLSQVNCKNVLCIRADNMGDIIMSGPAMRALKETLQCRITLLTSPMGAPITTHIPEVDKVIACEIPWVKAGNDLNAEAARALTERIKNESFDAAIIFTVYSQNPLPAALLTYLAGIPVRLAYCRENPYGLLTHWVPDQEPYTFIQHQVARDLKLVETLGAFTSNNTLQLKQQAADISTTGEKLRQTGITGNYIVLHPGVSEEKRKYPVDRWAATARLLSAQHNLPVVISGSAADAALANAIVDQAEAACRSMAGKLNMAEWISLLDKASLLVSVNTGAIHISAAVQTPTIVLYALTNPQHTPWRSPAIVLPFSVPGSLKSRNEVIKYVDELLFTQHIAYPAPKEVAAAAASLLLQPGKYISTSIIDLNSNPVVDHCL</sequence>
<dbReference type="GO" id="GO:0008713">
    <property type="term" value="F:ADP-heptose-lipopolysaccharide heptosyltransferase activity"/>
    <property type="evidence" value="ECO:0007669"/>
    <property type="project" value="TreeGrafter"/>
</dbReference>
<keyword evidence="4" id="KW-1185">Reference proteome</keyword>
<reference evidence="3 4" key="1">
    <citation type="submission" date="2019-01" db="EMBL/GenBank/DDBJ databases">
        <title>Filimonas sp. strain TTM-71.</title>
        <authorList>
            <person name="Chen W.-M."/>
        </authorList>
    </citation>
    <scope>NUCLEOTIDE SEQUENCE [LARGE SCALE GENOMIC DNA]</scope>
    <source>
        <strain evidence="3 4">TTM-71</strain>
    </source>
</reference>
<comment type="caution">
    <text evidence="3">The sequence shown here is derived from an EMBL/GenBank/DDBJ whole genome shotgun (WGS) entry which is preliminary data.</text>
</comment>
<dbReference type="Gene3D" id="3.40.50.2000">
    <property type="entry name" value="Glycogen Phosphorylase B"/>
    <property type="match status" value="2"/>
</dbReference>
<dbReference type="SUPFAM" id="SSF53756">
    <property type="entry name" value="UDP-Glycosyltransferase/glycogen phosphorylase"/>
    <property type="match status" value="1"/>
</dbReference>
<gene>
    <name evidence="3" type="ORF">ESB13_16845</name>
</gene>
<dbReference type="AlphaFoldDB" id="A0A4V1MA30"/>
<keyword evidence="2 3" id="KW-0808">Transferase</keyword>
<proteinExistence type="predicted"/>
<dbReference type="CDD" id="cd03789">
    <property type="entry name" value="GT9_LPS_heptosyltransferase"/>
    <property type="match status" value="1"/>
</dbReference>
<dbReference type="InterPro" id="IPR002201">
    <property type="entry name" value="Glyco_trans_9"/>
</dbReference>
<dbReference type="InterPro" id="IPR051199">
    <property type="entry name" value="LPS_LOS_Heptosyltrfase"/>
</dbReference>